<proteinExistence type="predicted"/>
<dbReference type="GeneID" id="40725409"/>
<dbReference type="Proteomes" id="UP000306050">
    <property type="component" value="Chromosome SGRAM_15"/>
</dbReference>
<dbReference type="KEGG" id="sgra:EX895_002514"/>
<dbReference type="Pfam" id="PF10315">
    <property type="entry name" value="Aim19"/>
    <property type="match status" value="1"/>
</dbReference>
<dbReference type="PANTHER" id="PTHR28177">
    <property type="entry name" value="ALTERED INHERITANCE OF MITOCHONDRIA PROTEIN 19, MITOCHONDRIAL"/>
    <property type="match status" value="1"/>
</dbReference>
<reference evidence="1 2" key="1">
    <citation type="submission" date="2019-05" db="EMBL/GenBank/DDBJ databases">
        <title>Sporisorium graminicola CBS 10092 draft sequencing and annotation.</title>
        <authorList>
            <person name="Solano-Gonzalez S."/>
            <person name="Caddick M.X."/>
            <person name="Darby A."/>
        </authorList>
    </citation>
    <scope>NUCLEOTIDE SEQUENCE [LARGE SCALE GENOMIC DNA]</scope>
    <source>
        <strain evidence="1 2">CBS 10092</strain>
    </source>
</reference>
<organism evidence="1 2">
    <name type="scientific">Sporisorium graminicola</name>
    <dbReference type="NCBI Taxonomy" id="280036"/>
    <lineage>
        <taxon>Eukaryota</taxon>
        <taxon>Fungi</taxon>
        <taxon>Dikarya</taxon>
        <taxon>Basidiomycota</taxon>
        <taxon>Ustilaginomycotina</taxon>
        <taxon>Ustilaginomycetes</taxon>
        <taxon>Ustilaginales</taxon>
        <taxon>Ustilaginaceae</taxon>
        <taxon>Sporisorium</taxon>
    </lineage>
</organism>
<dbReference type="OrthoDB" id="5554402at2759"/>
<sequence>MQAIQSKQIGTEGWLQDTVRSLGSYAQTSTPAYTLAALFALSTPFGFASPAQAAAEAAAKLQRQKQLAQASTAASSQGSNGLVARLVANVQAQKVASAQMQPPLRTVPPFWQLAFFAAAFSTGGYMIDQGDQLNGSGVITAWSLTYLIFKTAPSLKQLPKNPLALSLSAAVLSVGLGVHGSHYFDRTSWRGAMPSLAGAGEAEVSTKGRSSLLSFDTFGKTDQTKAPASIFASGQYSTMASAANVSEQVNFSAHASLGSARNNDQARTVAFLRRQGSSQPAPIVA</sequence>
<comment type="caution">
    <text evidence="1">The sequence shown here is derived from an EMBL/GenBank/DDBJ whole genome shotgun (WGS) entry which is preliminary data.</text>
</comment>
<dbReference type="EMBL" id="SRRM01000008">
    <property type="protein sequence ID" value="TKY88526.1"/>
    <property type="molecule type" value="Genomic_DNA"/>
</dbReference>
<gene>
    <name evidence="1" type="ORF">EX895_002514</name>
</gene>
<evidence type="ECO:0000313" key="2">
    <source>
        <dbReference type="Proteomes" id="UP000306050"/>
    </source>
</evidence>
<dbReference type="RefSeq" id="XP_029740511.1">
    <property type="nucleotide sequence ID" value="XM_029883113.1"/>
</dbReference>
<name>A0A4U7KWD7_9BASI</name>
<evidence type="ECO:0000313" key="1">
    <source>
        <dbReference type="EMBL" id="TKY88526.1"/>
    </source>
</evidence>
<protein>
    <submittedName>
        <fullName evidence="1">Uncharacterized protein</fullName>
    </submittedName>
</protein>
<dbReference type="InterPro" id="IPR019419">
    <property type="entry name" value="AIM19"/>
</dbReference>
<accession>A0A4U7KWD7</accession>
<dbReference type="AlphaFoldDB" id="A0A4U7KWD7"/>
<dbReference type="GO" id="GO:0005739">
    <property type="term" value="C:mitochondrion"/>
    <property type="evidence" value="ECO:0007669"/>
    <property type="project" value="TreeGrafter"/>
</dbReference>
<dbReference type="PANTHER" id="PTHR28177:SF1">
    <property type="entry name" value="ALTERED INHERITANCE OF MITOCHONDRIA PROTEIN 19, MITOCHONDRIAL"/>
    <property type="match status" value="1"/>
</dbReference>
<keyword evidence="2" id="KW-1185">Reference proteome</keyword>